<sequence length="441" mass="47688">MALTSFFKLSLYALSTFYLASATPIESELVVRAPDGRPKSHAIRDISKELRKAAEAEPGRAWKKPTAFAASCNDAPLLQLGASKTVMMNNKANASLETEFGIEITCRTCSLKGVVAGELSLSRDFNISQTVDEVKVEISESFDNFTMGVERYIDNFVDEIGDQITEANWDFDGFEFPTTDVTFDADITSIPDTNLRSTFDELELYMLIDSTLSLGSTYALLLYRSQGPRGLKITDDLELGLIFDVELILSAEVAGTIASGLHLKIDDGFAIDMVLFWRRPFTSHFTSFHQWDAESKSAFFANIAELTTNVTYALDDEKCALVVAQSHQFALGAAAGAAAGATAHIGTRSWGSIPNTTTAIYTIEVALACAKSGTPPSASVIDAIITSLPTATADFLDRRQNSAMVTLAHETTYTGVNCLSAGLINCPASLQNTSLSQQTFS</sequence>
<dbReference type="Proteomes" id="UP000799539">
    <property type="component" value="Unassembled WGS sequence"/>
</dbReference>
<reference evidence="2" key="1">
    <citation type="journal article" date="2020" name="Stud. Mycol.">
        <title>101 Dothideomycetes genomes: a test case for predicting lifestyles and emergence of pathogens.</title>
        <authorList>
            <person name="Haridas S."/>
            <person name="Albert R."/>
            <person name="Binder M."/>
            <person name="Bloem J."/>
            <person name="Labutti K."/>
            <person name="Salamov A."/>
            <person name="Andreopoulos B."/>
            <person name="Baker S."/>
            <person name="Barry K."/>
            <person name="Bills G."/>
            <person name="Bluhm B."/>
            <person name="Cannon C."/>
            <person name="Castanera R."/>
            <person name="Culley D."/>
            <person name="Daum C."/>
            <person name="Ezra D."/>
            <person name="Gonzalez J."/>
            <person name="Henrissat B."/>
            <person name="Kuo A."/>
            <person name="Liang C."/>
            <person name="Lipzen A."/>
            <person name="Lutzoni F."/>
            <person name="Magnuson J."/>
            <person name="Mondo S."/>
            <person name="Nolan M."/>
            <person name="Ohm R."/>
            <person name="Pangilinan J."/>
            <person name="Park H.-J."/>
            <person name="Ramirez L."/>
            <person name="Alfaro M."/>
            <person name="Sun H."/>
            <person name="Tritt A."/>
            <person name="Yoshinaga Y."/>
            <person name="Zwiers L.-H."/>
            <person name="Turgeon B."/>
            <person name="Goodwin S."/>
            <person name="Spatafora J."/>
            <person name="Crous P."/>
            <person name="Grigoriev I."/>
        </authorList>
    </citation>
    <scope>NUCLEOTIDE SEQUENCE</scope>
    <source>
        <strain evidence="2">SCOH1-5</strain>
    </source>
</reference>
<organism evidence="2 3">
    <name type="scientific">Cercospora zeae-maydis SCOH1-5</name>
    <dbReference type="NCBI Taxonomy" id="717836"/>
    <lineage>
        <taxon>Eukaryota</taxon>
        <taxon>Fungi</taxon>
        <taxon>Dikarya</taxon>
        <taxon>Ascomycota</taxon>
        <taxon>Pezizomycotina</taxon>
        <taxon>Dothideomycetes</taxon>
        <taxon>Dothideomycetidae</taxon>
        <taxon>Mycosphaerellales</taxon>
        <taxon>Mycosphaerellaceae</taxon>
        <taxon>Cercospora</taxon>
    </lineage>
</organism>
<dbReference type="EMBL" id="ML992684">
    <property type="protein sequence ID" value="KAF2209960.1"/>
    <property type="molecule type" value="Genomic_DNA"/>
</dbReference>
<evidence type="ECO:0000313" key="3">
    <source>
        <dbReference type="Proteomes" id="UP000799539"/>
    </source>
</evidence>
<keyword evidence="1" id="KW-0732">Signal</keyword>
<keyword evidence="3" id="KW-1185">Reference proteome</keyword>
<feature type="signal peptide" evidence="1">
    <location>
        <begin position="1"/>
        <end position="22"/>
    </location>
</feature>
<name>A0A6A6F991_9PEZI</name>
<dbReference type="OrthoDB" id="4733706at2759"/>
<proteinExistence type="predicted"/>
<evidence type="ECO:0000313" key="2">
    <source>
        <dbReference type="EMBL" id="KAF2209960.1"/>
    </source>
</evidence>
<gene>
    <name evidence="2" type="ORF">CERZMDRAFT_86597</name>
</gene>
<feature type="chain" id="PRO_5025610440" evidence="1">
    <location>
        <begin position="23"/>
        <end position="441"/>
    </location>
</feature>
<dbReference type="AlphaFoldDB" id="A0A6A6F991"/>
<protein>
    <submittedName>
        <fullName evidence="2">Uncharacterized protein</fullName>
    </submittedName>
</protein>
<accession>A0A6A6F991</accession>
<evidence type="ECO:0000256" key="1">
    <source>
        <dbReference type="SAM" id="SignalP"/>
    </source>
</evidence>